<evidence type="ECO:0000313" key="2">
    <source>
        <dbReference type="Proteomes" id="UP000241436"/>
    </source>
</evidence>
<evidence type="ECO:0000313" key="1">
    <source>
        <dbReference type="EMBL" id="PTL35625.1"/>
    </source>
</evidence>
<keyword evidence="2" id="KW-1185">Reference proteome</keyword>
<comment type="caution">
    <text evidence="1">The sequence shown here is derived from an EMBL/GenBank/DDBJ whole genome shotgun (WGS) entry which is preliminary data.</text>
</comment>
<dbReference type="Proteomes" id="UP000241436">
    <property type="component" value="Unassembled WGS sequence"/>
</dbReference>
<accession>A0A2T4TWZ7</accession>
<gene>
    <name evidence="1" type="ORF">CLG94_07585</name>
</gene>
<protein>
    <submittedName>
        <fullName evidence="1">Uncharacterized protein</fullName>
    </submittedName>
</protein>
<organism evidence="1 2">
    <name type="scientific">Candidatus Methylomirabilis limnetica</name>
    <dbReference type="NCBI Taxonomy" id="2033718"/>
    <lineage>
        <taxon>Bacteria</taxon>
        <taxon>Candidatus Methylomirabilota</taxon>
        <taxon>Candidatus Methylomirabilia</taxon>
        <taxon>Candidatus Methylomirabilales</taxon>
        <taxon>Candidatus Methylomirabilaceae</taxon>
        <taxon>Candidatus Methylomirabilis</taxon>
    </lineage>
</organism>
<dbReference type="RefSeq" id="WP_107562297.1">
    <property type="nucleotide sequence ID" value="NZ_NVQC01000022.1"/>
</dbReference>
<proteinExistence type="predicted"/>
<reference evidence="2" key="2">
    <citation type="journal article" date="2018" name="Environ. Microbiol.">
        <title>Bloom of a denitrifying methanotroph, 'Candidatus Methylomirabilis limnetica', in a deep stratified lake.</title>
        <authorList>
            <person name="Graf J.S."/>
            <person name="Mayr M.J."/>
            <person name="Marchant H.K."/>
            <person name="Tienken D."/>
            <person name="Hach P.F."/>
            <person name="Brand A."/>
            <person name="Schubert C.J."/>
            <person name="Kuypers M.M."/>
            <person name="Milucka J."/>
        </authorList>
    </citation>
    <scope>NUCLEOTIDE SEQUENCE [LARGE SCALE GENOMIC DNA]</scope>
    <source>
        <strain evidence="2">Zug</strain>
    </source>
</reference>
<dbReference type="EMBL" id="NVQC01000022">
    <property type="protein sequence ID" value="PTL35625.1"/>
    <property type="molecule type" value="Genomic_DNA"/>
</dbReference>
<name>A0A2T4TWZ7_9BACT</name>
<sequence length="93" mass="10293">MDPYTLLLEGRGHKTKRVACFIYYHPIEVKAHSLIQFQVDVQEVPTDPAAAEALVKDAVAILHGPAPVSSSSCGFYRWNSAVLAWEATPRLNQ</sequence>
<reference evidence="1 2" key="1">
    <citation type="submission" date="2017-09" db="EMBL/GenBank/DDBJ databases">
        <title>Bloom of a denitrifying methanotroph, Candidatus Methylomirabilis limnetica, in a deep stratified lake.</title>
        <authorList>
            <person name="Graf J.S."/>
            <person name="Marchant H.K."/>
            <person name="Tienken D."/>
            <person name="Hach P.F."/>
            <person name="Brand A."/>
            <person name="Schubert C.J."/>
            <person name="Kuypers M.M."/>
            <person name="Milucka J."/>
        </authorList>
    </citation>
    <scope>NUCLEOTIDE SEQUENCE [LARGE SCALE GENOMIC DNA]</scope>
    <source>
        <strain evidence="1 2">Zug</strain>
    </source>
</reference>
<dbReference type="AlphaFoldDB" id="A0A2T4TWZ7"/>